<name>A0A645HLR8_9ZZZZ</name>
<organism evidence="1">
    <name type="scientific">bioreactor metagenome</name>
    <dbReference type="NCBI Taxonomy" id="1076179"/>
    <lineage>
        <taxon>unclassified sequences</taxon>
        <taxon>metagenomes</taxon>
        <taxon>ecological metagenomes</taxon>
    </lineage>
</organism>
<reference evidence="1" key="1">
    <citation type="submission" date="2019-08" db="EMBL/GenBank/DDBJ databases">
        <authorList>
            <person name="Kucharzyk K."/>
            <person name="Murdoch R.W."/>
            <person name="Higgins S."/>
            <person name="Loffler F."/>
        </authorList>
    </citation>
    <scope>NUCLEOTIDE SEQUENCE</scope>
</reference>
<dbReference type="AlphaFoldDB" id="A0A645HLR8"/>
<comment type="caution">
    <text evidence="1">The sequence shown here is derived from an EMBL/GenBank/DDBJ whole genome shotgun (WGS) entry which is preliminary data.</text>
</comment>
<gene>
    <name evidence="1" type="ORF">SDC9_187259</name>
</gene>
<evidence type="ECO:0000313" key="1">
    <source>
        <dbReference type="EMBL" id="MPN39730.1"/>
    </source>
</evidence>
<accession>A0A645HLR8</accession>
<proteinExistence type="predicted"/>
<sequence>MIDQSQRIAQVAVVVDADLANDVDRLVRTDEALADLAKSRADLGHCSLLFTALRGCPAADVALLVRPR</sequence>
<dbReference type="EMBL" id="VSSQ01095717">
    <property type="protein sequence ID" value="MPN39730.1"/>
    <property type="molecule type" value="Genomic_DNA"/>
</dbReference>
<protein>
    <submittedName>
        <fullName evidence="1">Uncharacterized protein</fullName>
    </submittedName>
</protein>